<dbReference type="AlphaFoldDB" id="A0AA38NWK7"/>
<gene>
    <name evidence="3" type="ORF">F5878DRAFT_591933</name>
</gene>
<evidence type="ECO:0000313" key="4">
    <source>
        <dbReference type="Proteomes" id="UP001163846"/>
    </source>
</evidence>
<feature type="compositionally biased region" description="Pro residues" evidence="1">
    <location>
        <begin position="61"/>
        <end position="70"/>
    </location>
</feature>
<keyword evidence="2" id="KW-0812">Transmembrane</keyword>
<reference evidence="3" key="1">
    <citation type="submission" date="2022-08" db="EMBL/GenBank/DDBJ databases">
        <authorList>
            <consortium name="DOE Joint Genome Institute"/>
            <person name="Min B."/>
            <person name="Riley R."/>
            <person name="Sierra-Patev S."/>
            <person name="Naranjo-Ortiz M."/>
            <person name="Looney B."/>
            <person name="Konkel Z."/>
            <person name="Slot J.C."/>
            <person name="Sakamoto Y."/>
            <person name="Steenwyk J.L."/>
            <person name="Rokas A."/>
            <person name="Carro J."/>
            <person name="Camarero S."/>
            <person name="Ferreira P."/>
            <person name="Molpeceres G."/>
            <person name="Ruiz-Duenas F.J."/>
            <person name="Serrano A."/>
            <person name="Henrissat B."/>
            <person name="Drula E."/>
            <person name="Hughes K.W."/>
            <person name="Mata J.L."/>
            <person name="Ishikawa N.K."/>
            <person name="Vargas-Isla R."/>
            <person name="Ushijima S."/>
            <person name="Smith C.A."/>
            <person name="Ahrendt S."/>
            <person name="Andreopoulos W."/>
            <person name="He G."/>
            <person name="Labutti K."/>
            <person name="Lipzen A."/>
            <person name="Ng V."/>
            <person name="Sandor L."/>
            <person name="Barry K."/>
            <person name="Martinez A.T."/>
            <person name="Xiao Y."/>
            <person name="Gibbons J.G."/>
            <person name="Terashima K."/>
            <person name="Hibbett D.S."/>
            <person name="Grigoriev I.V."/>
        </authorList>
    </citation>
    <scope>NUCLEOTIDE SEQUENCE</scope>
    <source>
        <strain evidence="3">TFB9207</strain>
    </source>
</reference>
<protein>
    <submittedName>
        <fullName evidence="3">Uncharacterized protein</fullName>
    </submittedName>
</protein>
<dbReference type="EMBL" id="MU807187">
    <property type="protein sequence ID" value="KAJ3831876.1"/>
    <property type="molecule type" value="Genomic_DNA"/>
</dbReference>
<evidence type="ECO:0000256" key="1">
    <source>
        <dbReference type="SAM" id="MobiDB-lite"/>
    </source>
</evidence>
<feature type="compositionally biased region" description="Gly residues" evidence="1">
    <location>
        <begin position="147"/>
        <end position="157"/>
    </location>
</feature>
<dbReference type="Proteomes" id="UP001163846">
    <property type="component" value="Unassembled WGS sequence"/>
</dbReference>
<keyword evidence="2" id="KW-0472">Membrane</keyword>
<comment type="caution">
    <text evidence="3">The sequence shown here is derived from an EMBL/GenBank/DDBJ whole genome shotgun (WGS) entry which is preliminary data.</text>
</comment>
<accession>A0AA38NWK7</accession>
<feature type="transmembrane region" description="Helical" evidence="2">
    <location>
        <begin position="317"/>
        <end position="342"/>
    </location>
</feature>
<organism evidence="3 4">
    <name type="scientific">Lentinula raphanica</name>
    <dbReference type="NCBI Taxonomy" id="153919"/>
    <lineage>
        <taxon>Eukaryota</taxon>
        <taxon>Fungi</taxon>
        <taxon>Dikarya</taxon>
        <taxon>Basidiomycota</taxon>
        <taxon>Agaricomycotina</taxon>
        <taxon>Agaricomycetes</taxon>
        <taxon>Agaricomycetidae</taxon>
        <taxon>Agaricales</taxon>
        <taxon>Marasmiineae</taxon>
        <taxon>Omphalotaceae</taxon>
        <taxon>Lentinula</taxon>
    </lineage>
</organism>
<keyword evidence="4" id="KW-1185">Reference proteome</keyword>
<name>A0AA38NWK7_9AGAR</name>
<feature type="compositionally biased region" description="Polar residues" evidence="1">
    <location>
        <begin position="106"/>
        <end position="134"/>
    </location>
</feature>
<feature type="compositionally biased region" description="Polar residues" evidence="1">
    <location>
        <begin position="216"/>
        <end position="232"/>
    </location>
</feature>
<sequence length="534" mass="58079">MTARRSSDSPSPPPSIDAPSLPLNHPLVALGSPSLPAFIPESLDEMPINTDRPTELLTDPPTDPPPPYPSPRTRRRARGTRRRVSDNAQSVTLSQQQQQQQQQQQHSQIPSTESDTETQTPRSPRTSLPQSSSVYDGADVSETTPLLGGGGGGGGGANNSPNANAVRTFLRPRSLSQSSMNSFAPSLASLAQTAWVFFSECESDEEEEGESRFENGHTSLASHNGHNDNGQPSFEGEGEFETEDAGPSRTIINSTRRRAARYPHPATFIRASASEFGIDLENQNQNHNPRPSAARQRPGLFSAQAWARYFRPVTKAIYWRSLTHLVAVNFPFALAAWVYLFVFTVTGTTLLILLPLGAILCFFNLLGARAFSRAELFLQTKFHSPLHYPLTVLHAAAAAASSSSSSYPSTSTSTSSPASSVHQLIAAYPIFTRTRPPSASELESGEAVVGEEVREGSFYRNTYAMFTDSTSFQALFYFLVIKPAITLLFTVFFLVVCVPLMVLVVPAPAVLRVCRRIGRWQAVVAVEGLAVGVR</sequence>
<feature type="region of interest" description="Disordered" evidence="1">
    <location>
        <begin position="1"/>
        <end position="164"/>
    </location>
</feature>
<feature type="compositionally biased region" description="Low complexity" evidence="1">
    <location>
        <begin position="95"/>
        <end position="105"/>
    </location>
</feature>
<feature type="transmembrane region" description="Helical" evidence="2">
    <location>
        <begin position="487"/>
        <end position="511"/>
    </location>
</feature>
<proteinExistence type="predicted"/>
<evidence type="ECO:0000313" key="3">
    <source>
        <dbReference type="EMBL" id="KAJ3831876.1"/>
    </source>
</evidence>
<evidence type="ECO:0000256" key="2">
    <source>
        <dbReference type="SAM" id="Phobius"/>
    </source>
</evidence>
<feature type="compositionally biased region" description="Basic residues" evidence="1">
    <location>
        <begin position="72"/>
        <end position="82"/>
    </location>
</feature>
<keyword evidence="2" id="KW-1133">Transmembrane helix</keyword>
<feature type="region of interest" description="Disordered" evidence="1">
    <location>
        <begin position="201"/>
        <end position="252"/>
    </location>
</feature>
<feature type="transmembrane region" description="Helical" evidence="2">
    <location>
        <begin position="348"/>
        <end position="371"/>
    </location>
</feature>